<keyword evidence="2" id="KW-1133">Transmembrane helix</keyword>
<dbReference type="OrthoDB" id="10258062at2759"/>
<protein>
    <submittedName>
        <fullName evidence="4">LADA_0H09780g1_1</fullName>
    </submittedName>
</protein>
<evidence type="ECO:0000313" key="5">
    <source>
        <dbReference type="Proteomes" id="UP000190274"/>
    </source>
</evidence>
<feature type="domain" description="Telomere length regulation protein conserved" evidence="3">
    <location>
        <begin position="485"/>
        <end position="596"/>
    </location>
</feature>
<accession>A0A1G4K2V6</accession>
<gene>
    <name evidence="4" type="ORF">LADA_0H09780G</name>
</gene>
<dbReference type="Pfam" id="PF10193">
    <property type="entry name" value="Telomere_reg-2"/>
    <property type="match status" value="1"/>
</dbReference>
<dbReference type="GO" id="GO:0110078">
    <property type="term" value="C:TTT Hsp90 cochaperone complex"/>
    <property type="evidence" value="ECO:0007669"/>
    <property type="project" value="EnsemblFungi"/>
</dbReference>
<organism evidence="4 5">
    <name type="scientific">Lachancea dasiensis</name>
    <dbReference type="NCBI Taxonomy" id="1072105"/>
    <lineage>
        <taxon>Eukaryota</taxon>
        <taxon>Fungi</taxon>
        <taxon>Dikarya</taxon>
        <taxon>Ascomycota</taxon>
        <taxon>Saccharomycotina</taxon>
        <taxon>Saccharomycetes</taxon>
        <taxon>Saccharomycetales</taxon>
        <taxon>Saccharomycetaceae</taxon>
        <taxon>Lachancea</taxon>
    </lineage>
</organism>
<dbReference type="InterPro" id="IPR051970">
    <property type="entry name" value="TEL2_Regulation"/>
</dbReference>
<dbReference type="GO" id="GO:0034502">
    <property type="term" value="P:protein localization to chromosome"/>
    <property type="evidence" value="ECO:0007669"/>
    <property type="project" value="EnsemblFungi"/>
</dbReference>
<dbReference type="EMBL" id="LT598461">
    <property type="protein sequence ID" value="SCU97986.1"/>
    <property type="molecule type" value="Genomic_DNA"/>
</dbReference>
<dbReference type="STRING" id="1266660.A0A1G4K2V6"/>
<dbReference type="GO" id="GO:0051083">
    <property type="term" value="P:'de novo' cotranslational protein folding"/>
    <property type="evidence" value="ECO:0007669"/>
    <property type="project" value="TreeGrafter"/>
</dbReference>
<proteinExistence type="inferred from homology"/>
<keyword evidence="2" id="KW-0812">Transmembrane</keyword>
<dbReference type="PANTHER" id="PTHR15830">
    <property type="entry name" value="TELOMERE LENGTH REGULATION PROTEIN TEL2 FAMILY MEMBER"/>
    <property type="match status" value="1"/>
</dbReference>
<feature type="transmembrane region" description="Helical" evidence="2">
    <location>
        <begin position="21"/>
        <end position="40"/>
    </location>
</feature>
<keyword evidence="5" id="KW-1185">Reference proteome</keyword>
<dbReference type="Gene3D" id="1.25.40.720">
    <property type="entry name" value="Telomere length regulation protein 2, C-terminal domain"/>
    <property type="match status" value="2"/>
</dbReference>
<dbReference type="InterPro" id="IPR019337">
    <property type="entry name" value="Telomere_length_regulation_dom"/>
</dbReference>
<dbReference type="GO" id="GO:0000781">
    <property type="term" value="C:chromosome, telomeric region"/>
    <property type="evidence" value="ECO:0007669"/>
    <property type="project" value="EnsemblFungi"/>
</dbReference>
<dbReference type="GO" id="GO:0042162">
    <property type="term" value="F:telomeric DNA binding"/>
    <property type="evidence" value="ECO:0007669"/>
    <property type="project" value="EnsemblFungi"/>
</dbReference>
<dbReference type="GO" id="GO:0005829">
    <property type="term" value="C:cytosol"/>
    <property type="evidence" value="ECO:0007669"/>
    <property type="project" value="TreeGrafter"/>
</dbReference>
<dbReference type="GO" id="GO:0007004">
    <property type="term" value="P:telomere maintenance via telomerase"/>
    <property type="evidence" value="ECO:0007669"/>
    <property type="project" value="EnsemblFungi"/>
</dbReference>
<evidence type="ECO:0000313" key="4">
    <source>
        <dbReference type="EMBL" id="SCU97986.1"/>
    </source>
</evidence>
<dbReference type="AlphaFoldDB" id="A0A1G4K2V6"/>
<evidence type="ECO:0000256" key="1">
    <source>
        <dbReference type="ARBA" id="ARBA00006133"/>
    </source>
</evidence>
<keyword evidence="2" id="KW-0472">Membrane</keyword>
<evidence type="ECO:0000259" key="3">
    <source>
        <dbReference type="Pfam" id="PF10193"/>
    </source>
</evidence>
<name>A0A1G4K2V6_9SACH</name>
<reference evidence="4 5" key="1">
    <citation type="submission" date="2016-03" db="EMBL/GenBank/DDBJ databases">
        <authorList>
            <person name="Devillers H."/>
        </authorList>
    </citation>
    <scope>NUCLEOTIDE SEQUENCE [LARGE SCALE GENOMIC DNA]</scope>
    <source>
        <strain evidence="4">CBS 10888</strain>
    </source>
</reference>
<dbReference type="PANTHER" id="PTHR15830:SF10">
    <property type="entry name" value="TELOMERE LENGTH REGULATION PROTEIN TEL2 HOMOLOG"/>
    <property type="match status" value="1"/>
</dbReference>
<comment type="similarity">
    <text evidence="1">Belongs to the TEL2 family.</text>
</comment>
<dbReference type="Proteomes" id="UP000190274">
    <property type="component" value="Chromosome H"/>
</dbReference>
<evidence type="ECO:0000256" key="2">
    <source>
        <dbReference type="SAM" id="Phobius"/>
    </source>
</evidence>
<dbReference type="GO" id="GO:0051879">
    <property type="term" value="F:Hsp90 protein binding"/>
    <property type="evidence" value="ECO:0007669"/>
    <property type="project" value="TreeGrafter"/>
</dbReference>
<sequence length="747" mass="84472">MSFNATSFSIIRIIIEGYVKPIVYCICVLIFNSCVTIFYIQDSLLMGTRELGSAKANTTKQLMTVSMMKLNIQSAIDLLKKEPSAEVISSCLSVLDNYRPLNLEAAAVLAKHVVPVAPSLPQNVKTQLFVLLEHSFTFLTHAISLIQLLRGQPEAKVCRDFLLEALNNSPSALQNYNSQCNTTSEFQLLKSVFFGSKLYNCLSCDIDILEYLELLEAQMSYIFDHQGSICEKRGADCLASILSLHGSQAMSTVFKGLVLSNRGRFDTFLRFVKNGSIVNRNKLLNSLVRYLDSELLLEQTDSVYNLLRLMDVSLIQPDCLVNVENTKLQVVLVGLMDEKQLLHIFDHALFSFQAPGSVDDGSICCLLSSVLANLSAETRHNLSSDNRFLDSVTVRLASQDALVRERTMFLAKQITNDELIYESDFKIDIPIVKKPQTFDVNFNDFCDPRGTPRKIPQPTKLASTSYNFSQLSLSGTDDRDDGVSIVFLKDLLHEFEQLSKTRVNRVYLLKTTVKLVRQKRDFIMEVEAYSAQLLAIISSLTNEFDEPEFQEWRLNAMNSILVTVPSRITDLYQILFGQELSLQQRIAILSTVGLAARELRGLNDAVIIKPETNFPTERLPWDQSNQSPVIESVDNLTEARTVWRSRKLDRNDKDSIPVPNRFRKIAPKFFYPLAHGWLNGIDMGMYDKMFKKHYLSTMEIILSAAHPHQEFNSMCAMMYTVLEDAMKKGVQIDDMMAARLSKLSEAS</sequence>
<dbReference type="InterPro" id="IPR038528">
    <property type="entry name" value="TEL2_C_sf"/>
</dbReference>